<protein>
    <submittedName>
        <fullName evidence="3">MAGE domain-containing protein</fullName>
    </submittedName>
</protein>
<dbReference type="PANTHER" id="PTHR11736">
    <property type="entry name" value="MELANOMA-ASSOCIATED ANTIGEN MAGE ANTIGEN"/>
    <property type="match status" value="1"/>
</dbReference>
<dbReference type="SMART" id="SM01373">
    <property type="entry name" value="MAGE"/>
    <property type="match status" value="1"/>
</dbReference>
<reference evidence="3" key="2">
    <citation type="submission" date="2016-11" db="UniProtKB">
        <authorList>
            <consortium name="WormBaseParasite"/>
        </authorList>
    </citation>
    <scope>IDENTIFICATION</scope>
</reference>
<dbReference type="AlphaFoldDB" id="A0A1I7VWH0"/>
<dbReference type="Proteomes" id="UP000095285">
    <property type="component" value="Unassembled WGS sequence"/>
</dbReference>
<evidence type="ECO:0000313" key="3">
    <source>
        <dbReference type="WBParaSite" id="EN70_7051"/>
    </source>
</evidence>
<dbReference type="PANTHER" id="PTHR11736:SF14">
    <property type="entry name" value="NSE3 HOMOLOG, SMC5-SMC6 COMPLEX COMPONENT"/>
    <property type="match status" value="1"/>
</dbReference>
<evidence type="ECO:0000259" key="1">
    <source>
        <dbReference type="PROSITE" id="PS50838"/>
    </source>
</evidence>
<dbReference type="WBParaSite" id="EN70_7051">
    <property type="protein sequence ID" value="EN70_7051"/>
    <property type="gene ID" value="EN70_7051"/>
</dbReference>
<name>A0A1I7VWH0_LOALO</name>
<proteinExistence type="predicted"/>
<accession>A0A1I7VWH0</accession>
<evidence type="ECO:0000313" key="2">
    <source>
        <dbReference type="Proteomes" id="UP000095285"/>
    </source>
</evidence>
<keyword evidence="2" id="KW-1185">Reference proteome</keyword>
<dbReference type="InterPro" id="IPR041899">
    <property type="entry name" value="MAGE_WH2"/>
</dbReference>
<dbReference type="Pfam" id="PF01454">
    <property type="entry name" value="MAGE"/>
    <property type="match status" value="1"/>
</dbReference>
<dbReference type="InterPro" id="IPR002190">
    <property type="entry name" value="MHD_dom"/>
</dbReference>
<feature type="domain" description="MAGE" evidence="1">
    <location>
        <begin position="187"/>
        <end position="224"/>
    </location>
</feature>
<dbReference type="PROSITE" id="PS50838">
    <property type="entry name" value="MAGE"/>
    <property type="match status" value="1"/>
</dbReference>
<organism evidence="2 3">
    <name type="scientific">Loa loa</name>
    <name type="common">Eye worm</name>
    <name type="synonym">Filaria loa</name>
    <dbReference type="NCBI Taxonomy" id="7209"/>
    <lineage>
        <taxon>Eukaryota</taxon>
        <taxon>Metazoa</taxon>
        <taxon>Ecdysozoa</taxon>
        <taxon>Nematoda</taxon>
        <taxon>Chromadorea</taxon>
        <taxon>Rhabditida</taxon>
        <taxon>Spirurina</taxon>
        <taxon>Spiruromorpha</taxon>
        <taxon>Filarioidea</taxon>
        <taxon>Onchocercidae</taxon>
        <taxon>Loa</taxon>
    </lineage>
</organism>
<reference evidence="2" key="1">
    <citation type="submission" date="2012-04" db="EMBL/GenBank/DDBJ databases">
        <title>The Genome Sequence of Loa loa.</title>
        <authorList>
            <consortium name="The Broad Institute Genome Sequencing Platform"/>
            <consortium name="Broad Institute Genome Sequencing Center for Infectious Disease"/>
            <person name="Nutman T.B."/>
            <person name="Fink D.L."/>
            <person name="Russ C."/>
            <person name="Young S."/>
            <person name="Zeng Q."/>
            <person name="Gargeya S."/>
            <person name="Alvarado L."/>
            <person name="Berlin A."/>
            <person name="Chapman S.B."/>
            <person name="Chen Z."/>
            <person name="Freedman E."/>
            <person name="Gellesch M."/>
            <person name="Goldberg J."/>
            <person name="Griggs A."/>
            <person name="Gujja S."/>
            <person name="Heilman E.R."/>
            <person name="Heiman D."/>
            <person name="Howarth C."/>
            <person name="Mehta T."/>
            <person name="Neiman D."/>
            <person name="Pearson M."/>
            <person name="Roberts A."/>
            <person name="Saif S."/>
            <person name="Shea T."/>
            <person name="Shenoy N."/>
            <person name="Sisk P."/>
            <person name="Stolte C."/>
            <person name="Sykes S."/>
            <person name="White J."/>
            <person name="Yandava C."/>
            <person name="Haas B."/>
            <person name="Henn M.R."/>
            <person name="Nusbaum C."/>
            <person name="Birren B."/>
        </authorList>
    </citation>
    <scope>NUCLEOTIDE SEQUENCE [LARGE SCALE GENOMIC DNA]</scope>
</reference>
<dbReference type="InterPro" id="IPR037445">
    <property type="entry name" value="MAGE"/>
</dbReference>
<sequence length="232" mass="26580">MHFREEVILDEAQKQNLESRTPELAQLILYLQSRKKKCTKVPNIRIWEQYIDETIDILDEVVGVKVCKTKTSQGYQLYVKNALKIQHDTSDENHCYSEKDRAKYGLLIAILMFIYMMRRPGSLTYTVSENSLKSFLKEMGIVENSCFGNQADLNKLLGAAPTAEFISQGWLTFTKETDESGCDIITYDWGPRAKSVVDPMTILRIYCTMDGSVPHHWGLHYQEAQIAVARNG</sequence>
<dbReference type="GO" id="GO:0005634">
    <property type="term" value="C:nucleus"/>
    <property type="evidence" value="ECO:0007669"/>
    <property type="project" value="TreeGrafter"/>
</dbReference>
<dbReference type="STRING" id="7209.A0A1I7VWH0"/>
<dbReference type="Gene3D" id="1.10.10.1210">
    <property type="entry name" value="MAGE homology domain, winged helix WH2 motif"/>
    <property type="match status" value="1"/>
</dbReference>